<evidence type="ECO:0000256" key="7">
    <source>
        <dbReference type="ARBA" id="ARBA00023235"/>
    </source>
</evidence>
<evidence type="ECO:0000256" key="2">
    <source>
        <dbReference type="ARBA" id="ARBA00022741"/>
    </source>
</evidence>
<proteinExistence type="inferred from homology"/>
<comment type="catalytic activity">
    <reaction evidence="8">
        <text>Couples ATP hydrolysis with the unwinding of duplex DNA by translocating in the 3'-5' direction.</text>
        <dbReference type="EC" id="5.6.2.4"/>
    </reaction>
</comment>
<keyword evidence="7" id="KW-0413">Isomerase</keyword>
<dbReference type="GO" id="GO:0003677">
    <property type="term" value="F:DNA binding"/>
    <property type="evidence" value="ECO:0007669"/>
    <property type="project" value="UniProtKB-KW"/>
</dbReference>
<dbReference type="InterPro" id="IPR013986">
    <property type="entry name" value="DExx_box_DNA_helicase_dom_sf"/>
</dbReference>
<evidence type="ECO:0000256" key="5">
    <source>
        <dbReference type="ARBA" id="ARBA00022840"/>
    </source>
</evidence>
<dbReference type="Pfam" id="PF13361">
    <property type="entry name" value="UvrD_C"/>
    <property type="match status" value="2"/>
</dbReference>
<comment type="catalytic activity">
    <reaction evidence="10">
        <text>ATP + H2O = ADP + phosphate + H(+)</text>
        <dbReference type="Rhea" id="RHEA:13065"/>
        <dbReference type="ChEBI" id="CHEBI:15377"/>
        <dbReference type="ChEBI" id="CHEBI:15378"/>
        <dbReference type="ChEBI" id="CHEBI:30616"/>
        <dbReference type="ChEBI" id="CHEBI:43474"/>
        <dbReference type="ChEBI" id="CHEBI:456216"/>
        <dbReference type="EC" id="5.6.2.4"/>
    </reaction>
</comment>
<accession>A0A3Q8SEJ1</accession>
<keyword evidence="3 11" id="KW-0378">Hydrolase</keyword>
<keyword evidence="2 11" id="KW-0547">Nucleotide-binding</keyword>
<feature type="domain" description="UvrD-like helicase ATP-binding" evidence="12">
    <location>
        <begin position="17"/>
        <end position="314"/>
    </location>
</feature>
<organism evidence="14 15">
    <name type="scientific">Paenibacillus lentus</name>
    <dbReference type="NCBI Taxonomy" id="1338368"/>
    <lineage>
        <taxon>Bacteria</taxon>
        <taxon>Bacillati</taxon>
        <taxon>Bacillota</taxon>
        <taxon>Bacilli</taxon>
        <taxon>Bacillales</taxon>
        <taxon>Paenibacillaceae</taxon>
        <taxon>Paenibacillus</taxon>
    </lineage>
</organism>
<name>A0A3Q8SEJ1_9BACL</name>
<evidence type="ECO:0000259" key="13">
    <source>
        <dbReference type="PROSITE" id="PS51217"/>
    </source>
</evidence>
<comment type="similarity">
    <text evidence="1">Belongs to the helicase family. UvrD subfamily.</text>
</comment>
<feature type="binding site" evidence="11">
    <location>
        <begin position="38"/>
        <end position="45"/>
    </location>
    <ligand>
        <name>ATP</name>
        <dbReference type="ChEBI" id="CHEBI:30616"/>
    </ligand>
</feature>
<evidence type="ECO:0000256" key="9">
    <source>
        <dbReference type="ARBA" id="ARBA00034808"/>
    </source>
</evidence>
<dbReference type="InterPro" id="IPR027417">
    <property type="entry name" value="P-loop_NTPase"/>
</dbReference>
<dbReference type="EMBL" id="CP034248">
    <property type="protein sequence ID" value="AZK48930.1"/>
    <property type="molecule type" value="Genomic_DNA"/>
</dbReference>
<dbReference type="AlphaFoldDB" id="A0A3Q8SEJ1"/>
<dbReference type="Proteomes" id="UP000273145">
    <property type="component" value="Chromosome"/>
</dbReference>
<evidence type="ECO:0000256" key="6">
    <source>
        <dbReference type="ARBA" id="ARBA00023125"/>
    </source>
</evidence>
<feature type="domain" description="UvrD-like helicase C-terminal" evidence="13">
    <location>
        <begin position="315"/>
        <end position="577"/>
    </location>
</feature>
<dbReference type="EC" id="5.6.2.4" evidence="9"/>
<dbReference type="InterPro" id="IPR014016">
    <property type="entry name" value="UvrD-like_ATP-bd"/>
</dbReference>
<evidence type="ECO:0000256" key="3">
    <source>
        <dbReference type="ARBA" id="ARBA00022801"/>
    </source>
</evidence>
<keyword evidence="4 11" id="KW-0347">Helicase</keyword>
<evidence type="ECO:0000313" key="14">
    <source>
        <dbReference type="EMBL" id="AZK48930.1"/>
    </source>
</evidence>
<dbReference type="GO" id="GO:0000725">
    <property type="term" value="P:recombinational repair"/>
    <property type="evidence" value="ECO:0007669"/>
    <property type="project" value="TreeGrafter"/>
</dbReference>
<evidence type="ECO:0000256" key="8">
    <source>
        <dbReference type="ARBA" id="ARBA00034617"/>
    </source>
</evidence>
<dbReference type="GO" id="GO:0016887">
    <property type="term" value="F:ATP hydrolysis activity"/>
    <property type="evidence" value="ECO:0007669"/>
    <property type="project" value="RHEA"/>
</dbReference>
<dbReference type="GO" id="GO:0005829">
    <property type="term" value="C:cytosol"/>
    <property type="evidence" value="ECO:0007669"/>
    <property type="project" value="TreeGrafter"/>
</dbReference>
<dbReference type="PROSITE" id="PS51217">
    <property type="entry name" value="UVRD_HELICASE_CTER"/>
    <property type="match status" value="1"/>
</dbReference>
<evidence type="ECO:0000256" key="4">
    <source>
        <dbReference type="ARBA" id="ARBA00022806"/>
    </source>
</evidence>
<dbReference type="Gene3D" id="3.40.50.300">
    <property type="entry name" value="P-loop containing nucleotide triphosphate hydrolases"/>
    <property type="match status" value="2"/>
</dbReference>
<dbReference type="GO" id="GO:0043138">
    <property type="term" value="F:3'-5' DNA helicase activity"/>
    <property type="evidence" value="ECO:0007669"/>
    <property type="project" value="UniProtKB-EC"/>
</dbReference>
<evidence type="ECO:0000256" key="11">
    <source>
        <dbReference type="PROSITE-ProRule" id="PRU00560"/>
    </source>
</evidence>
<dbReference type="RefSeq" id="WP_125085074.1">
    <property type="nucleotide sequence ID" value="NZ_CP034248.1"/>
</dbReference>
<dbReference type="InterPro" id="IPR000212">
    <property type="entry name" value="DNA_helicase_UvrD/REP"/>
</dbReference>
<evidence type="ECO:0000313" key="15">
    <source>
        <dbReference type="Proteomes" id="UP000273145"/>
    </source>
</evidence>
<protein>
    <recommendedName>
        <fullName evidence="9">DNA 3'-5' helicase</fullName>
        <ecNumber evidence="9">5.6.2.4</ecNumber>
    </recommendedName>
</protein>
<sequence length="764" mass="87583">MQQEHPFFIRKKQQIAVHLNEVQQQAVLHSEGPLLLLAAPGSGKTTTLLMRVGYLIEEKGVQPSRIKAITFSRASAGDMKERYKRFFPELPSVDFSTIHSLAFEIVREHFRAERILFQIIEGHGSGQDIEVGEAGDSAAPALHKKMILREIFRTVTGENITDDQLEELTTYISYIKNKMIPVSKWGDVSCGVRHAEQILSEYERFKRKHPSGLLIDFDDMLTLANDILSKDARLLRKYQRRYDYMLTDESQDTSLVQHAIVEKLVMEHRNLCVVADDDQSIYSWRGAEPSYLLEFRQVYPEARVLYMEQNYRSSKNIVETANQFIQRNKNRYNKNMFTHNVEGQPISIKALPDYKQQTKYLVEEIRKLSHLGEVAVLYRNNSSSIDLMNQFDRAGIPFYIRDADNRFFSHWVVQDILNFMRMSYTDRRPDILEAIHTKFNGYITKQQMAALKEIHNHESVFDNLLNYVPLQDYQLKQLPQCKWIFEQMKGMPPLEAIDVIRTKLGYDKAIDKMCERLGFQKEYLLGILNSLEEIAESLSTMEEFAQRLKHLEALLKSSKSRKGQHAVTFSTFHSAKGLEFKHVYMIDLINGILPSKEDLKHRAGDRNSELMEEAARLFYVGMTRAKTQLELLTYQQREGEKTTESVFLAEVRSILNPPQFKVSLDSGRQIGRSTNRGASFGGGGGAAAFPASYAVPAAARSFNANTIRLLTDLAQDMQVIHRAFGLGRVTMFSGPTDLIEIQFAAGTKRLSVRTCLDMGLLERP</sequence>
<gene>
    <name evidence="14" type="ORF">EIM92_08560</name>
</gene>
<dbReference type="PANTHER" id="PTHR11070">
    <property type="entry name" value="UVRD / RECB / PCRA DNA HELICASE FAMILY MEMBER"/>
    <property type="match status" value="1"/>
</dbReference>
<dbReference type="OrthoDB" id="9810135at2"/>
<keyword evidence="15" id="KW-1185">Reference proteome</keyword>
<dbReference type="SUPFAM" id="SSF52540">
    <property type="entry name" value="P-loop containing nucleoside triphosphate hydrolases"/>
    <property type="match status" value="1"/>
</dbReference>
<dbReference type="PROSITE" id="PS51198">
    <property type="entry name" value="UVRD_HELICASE_ATP_BIND"/>
    <property type="match status" value="1"/>
</dbReference>
<dbReference type="GO" id="GO:0033202">
    <property type="term" value="C:DNA helicase complex"/>
    <property type="evidence" value="ECO:0007669"/>
    <property type="project" value="TreeGrafter"/>
</dbReference>
<evidence type="ECO:0000256" key="1">
    <source>
        <dbReference type="ARBA" id="ARBA00009922"/>
    </source>
</evidence>
<dbReference type="CDD" id="cd17932">
    <property type="entry name" value="DEXQc_UvrD"/>
    <property type="match status" value="1"/>
</dbReference>
<dbReference type="Gene3D" id="1.10.486.10">
    <property type="entry name" value="PCRA, domain 4"/>
    <property type="match status" value="1"/>
</dbReference>
<dbReference type="Pfam" id="PF00580">
    <property type="entry name" value="UvrD-helicase"/>
    <property type="match status" value="1"/>
</dbReference>
<evidence type="ECO:0000256" key="10">
    <source>
        <dbReference type="ARBA" id="ARBA00048988"/>
    </source>
</evidence>
<dbReference type="PANTHER" id="PTHR11070:SF2">
    <property type="entry name" value="ATP-DEPENDENT DNA HELICASE SRS2"/>
    <property type="match status" value="1"/>
</dbReference>
<keyword evidence="5 11" id="KW-0067">ATP-binding</keyword>
<dbReference type="Gene3D" id="1.10.10.160">
    <property type="match status" value="1"/>
</dbReference>
<dbReference type="GO" id="GO:0005524">
    <property type="term" value="F:ATP binding"/>
    <property type="evidence" value="ECO:0007669"/>
    <property type="project" value="UniProtKB-UniRule"/>
</dbReference>
<dbReference type="KEGG" id="plen:EIM92_08560"/>
<reference evidence="14 15" key="1">
    <citation type="submission" date="2018-11" db="EMBL/GenBank/DDBJ databases">
        <title>Genome sequencing of Paenibacillus lentus DSM25539(T).</title>
        <authorList>
            <person name="Kook J.-K."/>
            <person name="Park S.-N."/>
            <person name="Lim Y.K."/>
        </authorList>
    </citation>
    <scope>NUCLEOTIDE SEQUENCE [LARGE SCALE GENOMIC DNA]</scope>
    <source>
        <strain evidence="14 15">DSM 25539</strain>
    </source>
</reference>
<dbReference type="InterPro" id="IPR014017">
    <property type="entry name" value="DNA_helicase_UvrD-like_C"/>
</dbReference>
<evidence type="ECO:0000259" key="12">
    <source>
        <dbReference type="PROSITE" id="PS51198"/>
    </source>
</evidence>
<keyword evidence="6" id="KW-0238">DNA-binding</keyword>